<evidence type="ECO:0000313" key="4">
    <source>
        <dbReference type="Proteomes" id="UP000239340"/>
    </source>
</evidence>
<gene>
    <name evidence="3" type="ORF">NXT3_CH01687</name>
</gene>
<dbReference type="InterPro" id="IPR003767">
    <property type="entry name" value="Malate/L-lactate_DH-like"/>
</dbReference>
<dbReference type="EMBL" id="CP024307">
    <property type="protein sequence ID" value="AUX76260.1"/>
    <property type="molecule type" value="Genomic_DNA"/>
</dbReference>
<dbReference type="Gene3D" id="3.30.1370.60">
    <property type="entry name" value="Hypothetical oxidoreductase yiak, domain 2"/>
    <property type="match status" value="1"/>
</dbReference>
<dbReference type="InterPro" id="IPR036111">
    <property type="entry name" value="Mal/L-sulfo/L-lacto_DH-like_sf"/>
</dbReference>
<dbReference type="SUPFAM" id="SSF89733">
    <property type="entry name" value="L-sulfolactate dehydrogenase-like"/>
    <property type="match status" value="1"/>
</dbReference>
<dbReference type="InterPro" id="IPR043143">
    <property type="entry name" value="Mal/L-sulf/L-lact_DH-like_NADP"/>
</dbReference>
<dbReference type="PANTHER" id="PTHR11091:SF0">
    <property type="entry name" value="MALATE DEHYDROGENASE"/>
    <property type="match status" value="1"/>
</dbReference>
<proteinExistence type="inferred from homology"/>
<comment type="similarity">
    <text evidence="1">Belongs to the LDH2/MDH2 oxidoreductase family.</text>
</comment>
<dbReference type="AlphaFoldDB" id="A0A2L0H470"/>
<dbReference type="Pfam" id="PF02615">
    <property type="entry name" value="Ldh_2"/>
    <property type="match status" value="1"/>
</dbReference>
<accession>A0A2L0H470</accession>
<evidence type="ECO:0000256" key="2">
    <source>
        <dbReference type="ARBA" id="ARBA00023002"/>
    </source>
</evidence>
<organism evidence="3 4">
    <name type="scientific">Rhizobium fredii</name>
    <name type="common">Sinorhizobium fredii</name>
    <dbReference type="NCBI Taxonomy" id="380"/>
    <lineage>
        <taxon>Bacteria</taxon>
        <taxon>Pseudomonadati</taxon>
        <taxon>Pseudomonadota</taxon>
        <taxon>Alphaproteobacteria</taxon>
        <taxon>Hyphomicrobiales</taxon>
        <taxon>Rhizobiaceae</taxon>
        <taxon>Sinorhizobium/Ensifer group</taxon>
        <taxon>Sinorhizobium</taxon>
    </lineage>
</organism>
<evidence type="ECO:0000256" key="1">
    <source>
        <dbReference type="ARBA" id="ARBA00006056"/>
    </source>
</evidence>
<dbReference type="Gene3D" id="1.10.1530.10">
    <property type="match status" value="1"/>
</dbReference>
<keyword evidence="2" id="KW-0560">Oxidoreductase</keyword>
<sequence>MSNVKYLPADELMAFATKIFAATRMSDADAATIAGDLVKANLRGIDSHGVSRIPMYVERLQRGLVNPRPNVTVSKVAGAVSLVDGDNGMGFIASHRATEEAIALAKTNGIGLVGVHRSTHFGMGALYALQAIEAGYISMIFTNSSPAIPMWGGRTTFLGASPIAAGIPGGEYAPYVMDMAMTVIARGKIRLAAMKGESIAEGLALDVDGNPTTDAAKAFEGVCLPFGGVKGSVLATLMDLMSGVLTGANFGGDVKSLYFDHSEPQNVGHLFFAIKPDLFMSIENFAARMDEFYERIKALPKAAGVEEIMMPGEPEQRREEERLRTGIPITENVIADLTKEGERIGVMFPIGRSSGEAA</sequence>
<dbReference type="GO" id="GO:0016491">
    <property type="term" value="F:oxidoreductase activity"/>
    <property type="evidence" value="ECO:0007669"/>
    <property type="project" value="UniProtKB-KW"/>
</dbReference>
<name>A0A2L0H470_RHIFR</name>
<evidence type="ECO:0000313" key="3">
    <source>
        <dbReference type="EMBL" id="AUX76260.1"/>
    </source>
</evidence>
<dbReference type="Proteomes" id="UP000239340">
    <property type="component" value="Chromosome"/>
</dbReference>
<dbReference type="RefSeq" id="WP_097524741.1">
    <property type="nucleotide sequence ID" value="NZ_CP024307.1"/>
</dbReference>
<dbReference type="InterPro" id="IPR043144">
    <property type="entry name" value="Mal/L-sulf/L-lact_DH-like_ah"/>
</dbReference>
<dbReference type="PANTHER" id="PTHR11091">
    <property type="entry name" value="OXIDOREDUCTASE-RELATED"/>
    <property type="match status" value="1"/>
</dbReference>
<reference evidence="3 4" key="1">
    <citation type="submission" date="2017-10" db="EMBL/GenBank/DDBJ databases">
        <title>Analysis of the genome sequences of Rhizobium populations associated to common bean (phaseolus vulgaris).</title>
        <authorList>
            <person name="Bustos P."/>
            <person name="Santamaria R.I."/>
            <person name="Miranda-Sanchez F."/>
            <person name="Perez-Carrascal O."/>
            <person name="Juarez S."/>
            <person name="Lozano L."/>
            <person name="Martinez-Flores I."/>
            <person name="Vinuesa P."/>
            <person name="Martinez-Romero E."/>
            <person name="Cevallos M.A."/>
            <person name="Romero D."/>
            <person name="Davila G."/>
            <person name="Gonzalez V."/>
        </authorList>
    </citation>
    <scope>NUCLEOTIDE SEQUENCE [LARGE SCALE GENOMIC DNA]</scope>
    <source>
        <strain evidence="3 4">NXT3</strain>
    </source>
</reference>
<protein>
    <submittedName>
        <fullName evidence="3">Malate/L-lactate dehydrogenase family protein</fullName>
    </submittedName>
</protein>